<organism evidence="2 3">
    <name type="scientific">Rhodotorula taiwanensis</name>
    <dbReference type="NCBI Taxonomy" id="741276"/>
    <lineage>
        <taxon>Eukaryota</taxon>
        <taxon>Fungi</taxon>
        <taxon>Dikarya</taxon>
        <taxon>Basidiomycota</taxon>
        <taxon>Pucciniomycotina</taxon>
        <taxon>Microbotryomycetes</taxon>
        <taxon>Sporidiobolales</taxon>
        <taxon>Sporidiobolaceae</taxon>
        <taxon>Rhodotorula</taxon>
    </lineage>
</organism>
<name>A0A2S5B7Q2_9BASI</name>
<reference evidence="2 3" key="1">
    <citation type="journal article" date="2018" name="Front. Microbiol.">
        <title>Prospects for Fungal Bioremediation of Acidic Radioactive Waste Sites: Characterization and Genome Sequence of Rhodotorula taiwanensis MD1149.</title>
        <authorList>
            <person name="Tkavc R."/>
            <person name="Matrosova V.Y."/>
            <person name="Grichenko O.E."/>
            <person name="Gostincar C."/>
            <person name="Volpe R.P."/>
            <person name="Klimenkova P."/>
            <person name="Gaidamakova E.K."/>
            <person name="Zhou C.E."/>
            <person name="Stewart B.J."/>
            <person name="Lyman M.G."/>
            <person name="Malfatti S.A."/>
            <person name="Rubinfeld B."/>
            <person name="Courtot M."/>
            <person name="Singh J."/>
            <person name="Dalgard C.L."/>
            <person name="Hamilton T."/>
            <person name="Frey K.G."/>
            <person name="Gunde-Cimerman N."/>
            <person name="Dugan L."/>
            <person name="Daly M.J."/>
        </authorList>
    </citation>
    <scope>NUCLEOTIDE SEQUENCE [LARGE SCALE GENOMIC DNA]</scope>
    <source>
        <strain evidence="2 3">MD1149</strain>
    </source>
</reference>
<evidence type="ECO:0000313" key="3">
    <source>
        <dbReference type="Proteomes" id="UP000237144"/>
    </source>
</evidence>
<evidence type="ECO:0000256" key="1">
    <source>
        <dbReference type="SAM" id="MobiDB-lite"/>
    </source>
</evidence>
<feature type="region of interest" description="Disordered" evidence="1">
    <location>
        <begin position="1"/>
        <end position="206"/>
    </location>
</feature>
<comment type="caution">
    <text evidence="2">The sequence shown here is derived from an EMBL/GenBank/DDBJ whole genome shotgun (WGS) entry which is preliminary data.</text>
</comment>
<accession>A0A2S5B7Q2</accession>
<feature type="compositionally biased region" description="Polar residues" evidence="1">
    <location>
        <begin position="25"/>
        <end position="48"/>
    </location>
</feature>
<dbReference type="Proteomes" id="UP000237144">
    <property type="component" value="Unassembled WGS sequence"/>
</dbReference>
<evidence type="ECO:0000313" key="2">
    <source>
        <dbReference type="EMBL" id="POY72798.1"/>
    </source>
</evidence>
<feature type="compositionally biased region" description="Polar residues" evidence="1">
    <location>
        <begin position="66"/>
        <end position="77"/>
    </location>
</feature>
<gene>
    <name evidence="2" type="ORF">BMF94_4207</name>
</gene>
<keyword evidence="3" id="KW-1185">Reference proteome</keyword>
<dbReference type="EMBL" id="PJQD01000047">
    <property type="protein sequence ID" value="POY72798.1"/>
    <property type="molecule type" value="Genomic_DNA"/>
</dbReference>
<feature type="compositionally biased region" description="Low complexity" evidence="1">
    <location>
        <begin position="181"/>
        <end position="192"/>
    </location>
</feature>
<sequence length="301" mass="31912">MPEPAQSEPATSVSPSDVAGEELATQESASHSPAQASPTETNAASEPESTGLVMSELSAVEPIKSSHLSAPLASTSGEAAHGHQASSPKSPATLEPLATGSLTELPMFAPFGSDYCFPPKPSPKRAEGSLAQNAPGRRPDAQGSLGKPAATSESESFASSGATMPLNDEYKDSEEAATPDSQSSTRRNSTSTVVPPKSASERQPRCKHGVPYATTCQCDQTCEAIAHVKKGEPVPPPPLPKLYVPRAFAELRRCPSCDRQFESLGQTRTEAERLAWVIEEHWPCLVHLMLTRRIEPAFADE</sequence>
<dbReference type="AlphaFoldDB" id="A0A2S5B7Q2"/>
<feature type="compositionally biased region" description="Low complexity" evidence="1">
    <location>
        <begin position="149"/>
        <end position="163"/>
    </location>
</feature>
<protein>
    <submittedName>
        <fullName evidence="2">Uncharacterized protein</fullName>
    </submittedName>
</protein>
<proteinExistence type="predicted"/>